<keyword evidence="3" id="KW-0963">Cytoplasm</keyword>
<keyword evidence="6" id="KW-0652">Protein synthesis inhibitor</keyword>
<evidence type="ECO:0000256" key="5">
    <source>
        <dbReference type="ARBA" id="ARBA00022884"/>
    </source>
</evidence>
<dbReference type="Proteomes" id="UP000265120">
    <property type="component" value="Chromosome 6"/>
</dbReference>
<evidence type="ECO:0000256" key="1">
    <source>
        <dbReference type="ARBA" id="ARBA00004496"/>
    </source>
</evidence>
<comment type="similarity">
    <text evidence="2">Belongs to the caprin family.</text>
</comment>
<reference evidence="10" key="2">
    <citation type="submission" date="2025-08" db="UniProtKB">
        <authorList>
            <consortium name="Ensembl"/>
        </authorList>
    </citation>
    <scope>IDENTIFICATION</scope>
</reference>
<evidence type="ECO:0000259" key="9">
    <source>
        <dbReference type="Pfam" id="PF18293"/>
    </source>
</evidence>
<evidence type="ECO:0000256" key="4">
    <source>
        <dbReference type="ARBA" id="ARBA00022782"/>
    </source>
</evidence>
<reference evidence="10" key="3">
    <citation type="submission" date="2025-09" db="UniProtKB">
        <authorList>
            <consortium name="Ensembl"/>
        </authorList>
    </citation>
    <scope>IDENTIFICATION</scope>
</reference>
<dbReference type="GO" id="GO:0030154">
    <property type="term" value="P:cell differentiation"/>
    <property type="evidence" value="ECO:0007669"/>
    <property type="project" value="UniProtKB-KW"/>
</dbReference>
<evidence type="ECO:0000313" key="10">
    <source>
        <dbReference type="Ensembl" id="ENSCSEP00000020519.1"/>
    </source>
</evidence>
<feature type="domain" description="Caprin-1 dimerization" evidence="9">
    <location>
        <begin position="115"/>
        <end position="229"/>
    </location>
</feature>
<dbReference type="AlphaFoldDB" id="A0A3P8W1P6"/>
<evidence type="ECO:0000256" key="2">
    <source>
        <dbReference type="ARBA" id="ARBA00007950"/>
    </source>
</evidence>
<evidence type="ECO:0000256" key="7">
    <source>
        <dbReference type="SAM" id="MobiDB-lite"/>
    </source>
</evidence>
<evidence type="ECO:0000256" key="6">
    <source>
        <dbReference type="ARBA" id="ARBA00023193"/>
    </source>
</evidence>
<keyword evidence="5" id="KW-0694">RNA-binding</keyword>
<evidence type="ECO:0000313" key="11">
    <source>
        <dbReference type="Proteomes" id="UP000265120"/>
    </source>
</evidence>
<proteinExistence type="inferred from homology"/>
<dbReference type="GO" id="GO:0005737">
    <property type="term" value="C:cytoplasm"/>
    <property type="evidence" value="ECO:0007669"/>
    <property type="project" value="UniProtKB-SubCell"/>
</dbReference>
<feature type="compositionally biased region" description="Polar residues" evidence="7">
    <location>
        <begin position="414"/>
        <end position="440"/>
    </location>
</feature>
<dbReference type="Ensembl" id="ENSCSET00000020779.1">
    <property type="protein sequence ID" value="ENSCSEP00000020519.1"/>
    <property type="gene ID" value="ENSCSEG00000013073.1"/>
</dbReference>
<organism evidence="10 11">
    <name type="scientific">Cynoglossus semilaevis</name>
    <name type="common">Tongue sole</name>
    <dbReference type="NCBI Taxonomy" id="244447"/>
    <lineage>
        <taxon>Eukaryota</taxon>
        <taxon>Metazoa</taxon>
        <taxon>Chordata</taxon>
        <taxon>Craniata</taxon>
        <taxon>Vertebrata</taxon>
        <taxon>Euteleostomi</taxon>
        <taxon>Actinopterygii</taxon>
        <taxon>Neopterygii</taxon>
        <taxon>Teleostei</taxon>
        <taxon>Neoteleostei</taxon>
        <taxon>Acanthomorphata</taxon>
        <taxon>Carangaria</taxon>
        <taxon>Pleuronectiformes</taxon>
        <taxon>Pleuronectoidei</taxon>
        <taxon>Cynoglossidae</taxon>
        <taxon>Cynoglossinae</taxon>
        <taxon>Cynoglossus</taxon>
    </lineage>
</organism>
<evidence type="ECO:0000256" key="3">
    <source>
        <dbReference type="ARBA" id="ARBA00022490"/>
    </source>
</evidence>
<feature type="region of interest" description="Disordered" evidence="7">
    <location>
        <begin position="520"/>
        <end position="638"/>
    </location>
</feature>
<dbReference type="InterPro" id="IPR028816">
    <property type="entry name" value="Caprin"/>
</dbReference>
<dbReference type="PANTHER" id="PTHR22922">
    <property type="entry name" value="GPI-ANCHORED PROTEIN P137"/>
    <property type="match status" value="1"/>
</dbReference>
<dbReference type="Pfam" id="PF12287">
    <property type="entry name" value="Caprin-1_C"/>
    <property type="match status" value="2"/>
</dbReference>
<feature type="region of interest" description="Disordered" evidence="7">
    <location>
        <begin position="388"/>
        <end position="447"/>
    </location>
</feature>
<dbReference type="InterPro" id="IPR041637">
    <property type="entry name" value="Caprin-1_dimer"/>
</dbReference>
<protein>
    <submittedName>
        <fullName evidence="10">Cell cycle associated protein 1b</fullName>
    </submittedName>
</protein>
<comment type="subcellular location">
    <subcellularLocation>
        <location evidence="1">Cytoplasm</location>
    </subcellularLocation>
</comment>
<dbReference type="GO" id="GO:0017148">
    <property type="term" value="P:negative regulation of translation"/>
    <property type="evidence" value="ECO:0007669"/>
    <property type="project" value="UniProtKB-KW"/>
</dbReference>
<keyword evidence="4" id="KW-0221">Differentiation</keyword>
<evidence type="ECO:0000259" key="8">
    <source>
        <dbReference type="Pfam" id="PF12287"/>
    </source>
</evidence>
<feature type="compositionally biased region" description="Polar residues" evidence="7">
    <location>
        <begin position="584"/>
        <end position="617"/>
    </location>
</feature>
<feature type="domain" description="Cytoplasmic activation/proliferation-associated protein-1 C term" evidence="8">
    <location>
        <begin position="391"/>
        <end position="627"/>
    </location>
</feature>
<reference evidence="10 11" key="1">
    <citation type="journal article" date="2014" name="Nat. Genet.">
        <title>Whole-genome sequence of a flatfish provides insights into ZW sex chromosome evolution and adaptation to a benthic lifestyle.</title>
        <authorList>
            <person name="Chen S."/>
            <person name="Zhang G."/>
            <person name="Shao C."/>
            <person name="Huang Q."/>
            <person name="Liu G."/>
            <person name="Zhang P."/>
            <person name="Song W."/>
            <person name="An N."/>
            <person name="Chalopin D."/>
            <person name="Volff J.N."/>
            <person name="Hong Y."/>
            <person name="Li Q."/>
            <person name="Sha Z."/>
            <person name="Zhou H."/>
            <person name="Xie M."/>
            <person name="Yu Q."/>
            <person name="Liu Y."/>
            <person name="Xiang H."/>
            <person name="Wang N."/>
            <person name="Wu K."/>
            <person name="Yang C."/>
            <person name="Zhou Q."/>
            <person name="Liao X."/>
            <person name="Yang L."/>
            <person name="Hu Q."/>
            <person name="Zhang J."/>
            <person name="Meng L."/>
            <person name="Jin L."/>
            <person name="Tian Y."/>
            <person name="Lian J."/>
            <person name="Yang J."/>
            <person name="Miao G."/>
            <person name="Liu S."/>
            <person name="Liang Z."/>
            <person name="Yan F."/>
            <person name="Li Y."/>
            <person name="Sun B."/>
            <person name="Zhang H."/>
            <person name="Zhang J."/>
            <person name="Zhu Y."/>
            <person name="Du M."/>
            <person name="Zhao Y."/>
            <person name="Schartl M."/>
            <person name="Tang Q."/>
            <person name="Wang J."/>
        </authorList>
    </citation>
    <scope>NUCLEOTIDE SEQUENCE</scope>
</reference>
<dbReference type="InterPro" id="IPR022070">
    <property type="entry name" value="Caprin-1_C"/>
</dbReference>
<keyword evidence="11" id="KW-1185">Reference proteome</keyword>
<feature type="compositionally biased region" description="Low complexity" evidence="7">
    <location>
        <begin position="524"/>
        <end position="543"/>
    </location>
</feature>
<dbReference type="GO" id="GO:0003723">
    <property type="term" value="F:RNA binding"/>
    <property type="evidence" value="ECO:0007669"/>
    <property type="project" value="UniProtKB-KW"/>
</dbReference>
<dbReference type="PANTHER" id="PTHR22922:SF3">
    <property type="entry name" value="CAPRIN-1"/>
    <property type="match status" value="1"/>
</dbReference>
<feature type="domain" description="Cytoplasmic activation/proliferation-associated protein-1 C term" evidence="8">
    <location>
        <begin position="336"/>
        <end position="387"/>
    </location>
</feature>
<name>A0A3P8W1P6_CYNSE</name>
<sequence length="638" mass="70484">MPSAMNANRAVMTASPEVGSAPGSMGSVPLGGQSEVLKQVLCVIEKKVRNMEKKKSKLDDYQVRKNNGERLNQDQLEALSKFQEVVNNLEFARELQKTFTALGQDIQKVVKKSARREQLQREEAEQRRLKTILELQFLLDRLGDETVRQDLKQGLGGSPLTDADLAAFDEFYKLVGPDRDQSVRFVNQYEEASMHLWDLLEGKDKAVVGTTYKALRETLDQILLSGYFDRVPSHENGVCEVEEEPAAIAVVSAAEVESTEVEEQNFVNRQFIPDGTYSGSEKEQGDEWTTETEVITALQQLQPVQPATPPVPMEAHPMNLASPVPPTDPLVRKQVVQDLMAQMQGTYNFMQDSMLEFDGQPIDPAIVSAQPMNPAQNMDLTQMVPIVSPTPPPMYQTSHTPDPRPSPDSIDPIQTSLSLTSEQPPSSTALPQASQAQVFQPVSKAPHSSGINVNAAPFQSMQTVFNLNAPVPPATETEALNQANQYQNSYNQAFSNQSQHPVEQTDIQTEQLQSVVGAFHSQDQTGGHQPPSQQGPGFGRQPQSFYNSRGMSRGGPRNARGMINGYRGSSNGFRGAYEGYRPPFNNTPNSGYGQTQFHTPRDYSNGNYQRDGYQQNYKRGASQGPRGVSRGSTQAMRS</sequence>
<dbReference type="Pfam" id="PF18293">
    <property type="entry name" value="Caprin-1_dimer"/>
    <property type="match status" value="1"/>
</dbReference>
<dbReference type="GeneTree" id="ENSGT00940000153438"/>
<accession>A0A3P8W1P6</accession>